<keyword evidence="4 5" id="KW-0472">Membrane</keyword>
<dbReference type="GO" id="GO:0016020">
    <property type="term" value="C:membrane"/>
    <property type="evidence" value="ECO:0007669"/>
    <property type="project" value="UniProtKB-SubCell"/>
</dbReference>
<feature type="transmembrane region" description="Helical" evidence="5">
    <location>
        <begin position="6"/>
        <end position="28"/>
    </location>
</feature>
<dbReference type="EMBL" id="JAPKNK010000001">
    <property type="protein sequence ID" value="MCX5567991.1"/>
    <property type="molecule type" value="Genomic_DNA"/>
</dbReference>
<gene>
    <name evidence="6" type="ORF">OSH07_02170</name>
</gene>
<dbReference type="Pfam" id="PF07681">
    <property type="entry name" value="DoxX"/>
    <property type="match status" value="1"/>
</dbReference>
<evidence type="ECO:0000256" key="4">
    <source>
        <dbReference type="ARBA" id="ARBA00023136"/>
    </source>
</evidence>
<evidence type="ECO:0000256" key="3">
    <source>
        <dbReference type="ARBA" id="ARBA00022989"/>
    </source>
</evidence>
<feature type="transmembrane region" description="Helical" evidence="5">
    <location>
        <begin position="40"/>
        <end position="65"/>
    </location>
</feature>
<keyword evidence="3 5" id="KW-1133">Transmembrane helix</keyword>
<sequence>MTLAVTLLLIGRIILGLFFVIAGIRNFANFANASATETNYGFKLPAALVALGFASQLVGGLSVALGILPGWGAALLILFLIGATSLFHNFLLFQGEARKPHLYLTLVNSTLVGYCLMVIGLSL</sequence>
<evidence type="ECO:0000256" key="2">
    <source>
        <dbReference type="ARBA" id="ARBA00022692"/>
    </source>
</evidence>
<keyword evidence="7" id="KW-1185">Reference proteome</keyword>
<comment type="caution">
    <text evidence="6">The sequence shown here is derived from an EMBL/GenBank/DDBJ whole genome shotgun (WGS) entry which is preliminary data.</text>
</comment>
<feature type="transmembrane region" description="Helical" evidence="5">
    <location>
        <begin position="102"/>
        <end position="121"/>
    </location>
</feature>
<reference evidence="6" key="1">
    <citation type="submission" date="2022-11" db="EMBL/GenBank/DDBJ databases">
        <title>Biodiversity and phylogenetic relationships of bacteria.</title>
        <authorList>
            <person name="Machado R.A.R."/>
            <person name="Bhat A."/>
            <person name="Loulou A."/>
            <person name="Kallel S."/>
        </authorList>
    </citation>
    <scope>NUCLEOTIDE SEQUENCE</scope>
    <source>
        <strain evidence="6">K-TC2</strain>
    </source>
</reference>
<organism evidence="6 7">
    <name type="scientific">Kaistia nematophila</name>
    <dbReference type="NCBI Taxonomy" id="2994654"/>
    <lineage>
        <taxon>Bacteria</taxon>
        <taxon>Pseudomonadati</taxon>
        <taxon>Pseudomonadota</taxon>
        <taxon>Alphaproteobacteria</taxon>
        <taxon>Hyphomicrobiales</taxon>
        <taxon>Kaistiaceae</taxon>
        <taxon>Kaistia</taxon>
    </lineage>
</organism>
<evidence type="ECO:0000313" key="6">
    <source>
        <dbReference type="EMBL" id="MCX5567991.1"/>
    </source>
</evidence>
<accession>A0A9X3DYX7</accession>
<dbReference type="AlphaFoldDB" id="A0A9X3DYX7"/>
<proteinExistence type="predicted"/>
<keyword evidence="2 5" id="KW-0812">Transmembrane</keyword>
<protein>
    <submittedName>
        <fullName evidence="6">DoxX family protein</fullName>
    </submittedName>
</protein>
<evidence type="ECO:0000313" key="7">
    <source>
        <dbReference type="Proteomes" id="UP001144805"/>
    </source>
</evidence>
<evidence type="ECO:0000256" key="1">
    <source>
        <dbReference type="ARBA" id="ARBA00004141"/>
    </source>
</evidence>
<evidence type="ECO:0000256" key="5">
    <source>
        <dbReference type="SAM" id="Phobius"/>
    </source>
</evidence>
<dbReference type="Proteomes" id="UP001144805">
    <property type="component" value="Unassembled WGS sequence"/>
</dbReference>
<dbReference type="RefSeq" id="WP_266336954.1">
    <property type="nucleotide sequence ID" value="NZ_JAPKNK010000001.1"/>
</dbReference>
<dbReference type="InterPro" id="IPR032808">
    <property type="entry name" value="DoxX"/>
</dbReference>
<feature type="transmembrane region" description="Helical" evidence="5">
    <location>
        <begin position="71"/>
        <end position="90"/>
    </location>
</feature>
<comment type="subcellular location">
    <subcellularLocation>
        <location evidence="1">Membrane</location>
        <topology evidence="1">Multi-pass membrane protein</topology>
    </subcellularLocation>
</comment>
<name>A0A9X3DYX7_9HYPH</name>